<gene>
    <name evidence="12" type="primary">zntB</name>
    <name evidence="12" type="ORF">AW11_03619</name>
</gene>
<dbReference type="PANTHER" id="PTHR46494:SF3">
    <property type="entry name" value="ZINC TRANSPORT PROTEIN ZNTB"/>
    <property type="match status" value="1"/>
</dbReference>
<evidence type="ECO:0000313" key="13">
    <source>
        <dbReference type="Proteomes" id="UP000022141"/>
    </source>
</evidence>
<evidence type="ECO:0000313" key="12">
    <source>
        <dbReference type="EMBL" id="EXI85296.1"/>
    </source>
</evidence>
<dbReference type="SUPFAM" id="SSF144083">
    <property type="entry name" value="Magnesium transport protein CorA, transmembrane region"/>
    <property type="match status" value="1"/>
</dbReference>
<keyword evidence="7" id="KW-0862">Zinc</keyword>
<evidence type="ECO:0000256" key="10">
    <source>
        <dbReference type="ARBA" id="ARBA00023136"/>
    </source>
</evidence>
<feature type="transmembrane region" description="Helical" evidence="11">
    <location>
        <begin position="298"/>
        <end position="318"/>
    </location>
</feature>
<comment type="caution">
    <text evidence="12">The sequence shown here is derived from an EMBL/GenBank/DDBJ whole genome shotgun (WGS) entry which is preliminary data.</text>
</comment>
<dbReference type="Gene3D" id="1.20.58.340">
    <property type="entry name" value="Magnesium transport protein CorA, transmembrane region"/>
    <property type="match status" value="2"/>
</dbReference>
<keyword evidence="13" id="KW-1185">Reference proteome</keyword>
<keyword evidence="9" id="KW-0406">Ion transport</keyword>
<dbReference type="SUPFAM" id="SSF143865">
    <property type="entry name" value="CorA soluble domain-like"/>
    <property type="match status" value="1"/>
</dbReference>
<sequence length="324" mass="36235">MGKKKSGLVFAYLLDGGSGTPMNWDRIGGWEPGQGILWLHLDYADEGAKQWLVEESGLDEVSCAALMAEETRPRVVSSGNALLLILRGVNFNPGADLEDMVAIRMWFDEHRIISMRHRRVMAMDDINKSIQAGKGPDSISDFLIMAASKLTDRMADVISDIDDSVDELEDAVLTEETKGLRPKLAHLRRQTISMRRYISPQRDVLARLQNERVPWLDDADRVRVRELAERTARFVDDLDSARDRAAITQEELNNHLSEKMNKTMYVLSIVAAIFLPLGLFTGLLGINVGGIPGTENDSAFVLVSGMLVAFAVAQYLVFKKMKWI</sequence>
<evidence type="ECO:0000256" key="2">
    <source>
        <dbReference type="ARBA" id="ARBA00009765"/>
    </source>
</evidence>
<dbReference type="InterPro" id="IPR002523">
    <property type="entry name" value="MgTranspt_CorA/ZnTranspt_ZntB"/>
</dbReference>
<keyword evidence="4" id="KW-1003">Cell membrane</keyword>
<keyword evidence="6 11" id="KW-0812">Transmembrane</keyword>
<dbReference type="GO" id="GO:0005886">
    <property type="term" value="C:plasma membrane"/>
    <property type="evidence" value="ECO:0007669"/>
    <property type="project" value="UniProtKB-SubCell"/>
</dbReference>
<evidence type="ECO:0000256" key="5">
    <source>
        <dbReference type="ARBA" id="ARBA00022519"/>
    </source>
</evidence>
<evidence type="ECO:0000256" key="3">
    <source>
        <dbReference type="ARBA" id="ARBA00022448"/>
    </source>
</evidence>
<dbReference type="PATRIC" id="fig|1454004.3.peg.3720"/>
<feature type="transmembrane region" description="Helical" evidence="11">
    <location>
        <begin position="264"/>
        <end position="286"/>
    </location>
</feature>
<name>A0A011PCI2_ACCRE</name>
<evidence type="ECO:0000256" key="8">
    <source>
        <dbReference type="ARBA" id="ARBA00022989"/>
    </source>
</evidence>
<protein>
    <submittedName>
        <fullName evidence="12">Zinc transport protein ZntB</fullName>
    </submittedName>
</protein>
<keyword evidence="10 11" id="KW-0472">Membrane</keyword>
<dbReference type="PANTHER" id="PTHR46494">
    <property type="entry name" value="CORA FAMILY METAL ION TRANSPORTER (EUROFUNG)"/>
    <property type="match status" value="1"/>
</dbReference>
<dbReference type="EMBL" id="JEMY01000057">
    <property type="protein sequence ID" value="EXI85296.1"/>
    <property type="molecule type" value="Genomic_DNA"/>
</dbReference>
<dbReference type="AlphaFoldDB" id="A0A011PCI2"/>
<comment type="subcellular location">
    <subcellularLocation>
        <location evidence="1">Cell membrane</location>
        <topology evidence="1">Multi-pass membrane protein</topology>
    </subcellularLocation>
</comment>
<dbReference type="CDD" id="cd12833">
    <property type="entry name" value="ZntB-like_1"/>
    <property type="match status" value="1"/>
</dbReference>
<dbReference type="GO" id="GO:0015087">
    <property type="term" value="F:cobalt ion transmembrane transporter activity"/>
    <property type="evidence" value="ECO:0007669"/>
    <property type="project" value="TreeGrafter"/>
</dbReference>
<proteinExistence type="inferred from homology"/>
<comment type="similarity">
    <text evidence="2">Belongs to the CorA metal ion transporter (MIT) (TC 1.A.35) family.</text>
</comment>
<evidence type="ECO:0000256" key="6">
    <source>
        <dbReference type="ARBA" id="ARBA00022692"/>
    </source>
</evidence>
<evidence type="ECO:0000256" key="11">
    <source>
        <dbReference type="SAM" id="Phobius"/>
    </source>
</evidence>
<dbReference type="Gene3D" id="3.30.460.20">
    <property type="entry name" value="CorA soluble domain-like"/>
    <property type="match status" value="1"/>
</dbReference>
<keyword evidence="3" id="KW-0813">Transport</keyword>
<dbReference type="GO" id="GO:0000287">
    <property type="term" value="F:magnesium ion binding"/>
    <property type="evidence" value="ECO:0007669"/>
    <property type="project" value="TreeGrafter"/>
</dbReference>
<accession>A0A011PCI2</accession>
<dbReference type="eggNOG" id="COG0598">
    <property type="taxonomic scope" value="Bacteria"/>
</dbReference>
<dbReference type="GO" id="GO:0050897">
    <property type="term" value="F:cobalt ion binding"/>
    <property type="evidence" value="ECO:0007669"/>
    <property type="project" value="TreeGrafter"/>
</dbReference>
<evidence type="ECO:0000256" key="4">
    <source>
        <dbReference type="ARBA" id="ARBA00022475"/>
    </source>
</evidence>
<dbReference type="InterPro" id="IPR045863">
    <property type="entry name" value="CorA_TM1_TM2"/>
</dbReference>
<keyword evidence="8 11" id="KW-1133">Transmembrane helix</keyword>
<dbReference type="GO" id="GO:0015095">
    <property type="term" value="F:magnesium ion transmembrane transporter activity"/>
    <property type="evidence" value="ECO:0007669"/>
    <property type="project" value="TreeGrafter"/>
</dbReference>
<organism evidence="12 13">
    <name type="scientific">Accumulibacter regalis</name>
    <dbReference type="NCBI Taxonomy" id="522306"/>
    <lineage>
        <taxon>Bacteria</taxon>
        <taxon>Pseudomonadati</taxon>
        <taxon>Pseudomonadota</taxon>
        <taxon>Betaproteobacteria</taxon>
        <taxon>Candidatus Accumulibacter</taxon>
    </lineage>
</organism>
<evidence type="ECO:0000256" key="7">
    <source>
        <dbReference type="ARBA" id="ARBA00022833"/>
    </source>
</evidence>
<evidence type="ECO:0000256" key="1">
    <source>
        <dbReference type="ARBA" id="ARBA00004651"/>
    </source>
</evidence>
<evidence type="ECO:0000256" key="9">
    <source>
        <dbReference type="ARBA" id="ARBA00023065"/>
    </source>
</evidence>
<keyword evidence="5" id="KW-0997">Cell inner membrane</keyword>
<reference evidence="12" key="1">
    <citation type="submission" date="2014-02" db="EMBL/GenBank/DDBJ databases">
        <title>Expanding our view of genomic diversity in Candidatus Accumulibacter clades.</title>
        <authorList>
            <person name="Skennerton C.T."/>
            <person name="Barr J.J."/>
            <person name="Slater F.R."/>
            <person name="Bond P.L."/>
            <person name="Tyson G.W."/>
        </authorList>
    </citation>
    <scope>NUCLEOTIDE SEQUENCE [LARGE SCALE GENOMIC DNA]</scope>
</reference>
<dbReference type="Proteomes" id="UP000022141">
    <property type="component" value="Unassembled WGS sequence"/>
</dbReference>
<dbReference type="InterPro" id="IPR045861">
    <property type="entry name" value="CorA_cytoplasmic_dom"/>
</dbReference>
<dbReference type="Pfam" id="PF01544">
    <property type="entry name" value="CorA"/>
    <property type="match status" value="1"/>
</dbReference>